<evidence type="ECO:0000313" key="1">
    <source>
        <dbReference type="EMBL" id="AUB44504.1"/>
    </source>
</evidence>
<proteinExistence type="predicted"/>
<evidence type="ECO:0000313" key="2">
    <source>
        <dbReference type="Proteomes" id="UP000232003"/>
    </source>
</evidence>
<name>A0A2K8T9Y3_9NOSO</name>
<organism evidence="1 2">
    <name type="scientific">Nostoc flagelliforme CCNUN1</name>
    <dbReference type="NCBI Taxonomy" id="2038116"/>
    <lineage>
        <taxon>Bacteria</taxon>
        <taxon>Bacillati</taxon>
        <taxon>Cyanobacteriota</taxon>
        <taxon>Cyanophyceae</taxon>
        <taxon>Nostocales</taxon>
        <taxon>Nostocaceae</taxon>
        <taxon>Nostoc</taxon>
    </lineage>
</organism>
<dbReference type="Proteomes" id="UP000232003">
    <property type="component" value="Plasmid pNFSY08"/>
</dbReference>
<dbReference type="AlphaFoldDB" id="A0A2K8T9Y3"/>
<geneLocation type="plasmid" evidence="2">
    <name>pnfsy08</name>
</geneLocation>
<reference evidence="1 2" key="1">
    <citation type="submission" date="2017-11" db="EMBL/GenBank/DDBJ databases">
        <title>Complete genome of a free-living desiccation-tolerant cyanobacterium and its photosynthetic adaptation to extreme terrestrial habitat.</title>
        <authorList>
            <person name="Shang J."/>
        </authorList>
    </citation>
    <scope>NUCLEOTIDE SEQUENCE [LARGE SCALE GENOMIC DNA]</scope>
    <source>
        <strain evidence="1 2">CCNUN1</strain>
        <plasmid evidence="2">pnfsy08</plasmid>
    </source>
</reference>
<keyword evidence="1" id="KW-0614">Plasmid</keyword>
<gene>
    <name evidence="1" type="ORF">COO91_10733</name>
</gene>
<sequence length="39" mass="4693">MLTTPTPTLEFKHKGWTRTQLQQVLNYIQTHRRSRIVVN</sequence>
<dbReference type="KEGG" id="nfl:COO91_10733"/>
<keyword evidence="2" id="KW-1185">Reference proteome</keyword>
<accession>A0A2K8T9Y3</accession>
<dbReference type="EMBL" id="CP024793">
    <property type="protein sequence ID" value="AUB44504.1"/>
    <property type="molecule type" value="Genomic_DNA"/>
</dbReference>
<protein>
    <submittedName>
        <fullName evidence="1">Uncharacterized protein</fullName>
    </submittedName>
</protein>